<organism evidence="7 8">
    <name type="scientific">Prevotella heparinolytica</name>
    <dbReference type="NCBI Taxonomy" id="28113"/>
    <lineage>
        <taxon>Bacteria</taxon>
        <taxon>Pseudomonadati</taxon>
        <taxon>Bacteroidota</taxon>
        <taxon>Bacteroidia</taxon>
        <taxon>Bacteroidales</taxon>
        <taxon>Bacteroidaceae</taxon>
        <taxon>Bacteroides</taxon>
    </lineage>
</organism>
<evidence type="ECO:0000259" key="5">
    <source>
        <dbReference type="Pfam" id="PF04542"/>
    </source>
</evidence>
<gene>
    <name evidence="7" type="ORF">EII33_05300</name>
</gene>
<dbReference type="GO" id="GO:0016987">
    <property type="term" value="F:sigma factor activity"/>
    <property type="evidence" value="ECO:0007669"/>
    <property type="project" value="UniProtKB-KW"/>
</dbReference>
<dbReference type="NCBIfam" id="TIGR02937">
    <property type="entry name" value="sigma70-ECF"/>
    <property type="match status" value="1"/>
</dbReference>
<evidence type="ECO:0000313" key="7">
    <source>
        <dbReference type="EMBL" id="RRD92090.1"/>
    </source>
</evidence>
<dbReference type="PANTHER" id="PTHR43133">
    <property type="entry name" value="RNA POLYMERASE ECF-TYPE SIGMA FACTO"/>
    <property type="match status" value="1"/>
</dbReference>
<protein>
    <submittedName>
        <fullName evidence="7">RNA polymerase sigma-70 factor</fullName>
    </submittedName>
</protein>
<evidence type="ECO:0000256" key="3">
    <source>
        <dbReference type="ARBA" id="ARBA00023082"/>
    </source>
</evidence>
<comment type="similarity">
    <text evidence="1">Belongs to the sigma-70 factor family. ECF subfamily.</text>
</comment>
<dbReference type="EMBL" id="RQYF01000015">
    <property type="protein sequence ID" value="RRD92090.1"/>
    <property type="molecule type" value="Genomic_DNA"/>
</dbReference>
<reference evidence="7 8" key="1">
    <citation type="submission" date="2018-11" db="EMBL/GenBank/DDBJ databases">
        <title>Genomes From Bacteria Associated with the Canine Oral Cavity: a Test Case for Automated Genome-Based Taxonomic Assignment.</title>
        <authorList>
            <person name="Coil D.A."/>
            <person name="Jospin G."/>
            <person name="Darling A.E."/>
            <person name="Wallis C."/>
            <person name="Davis I.J."/>
            <person name="Harris S."/>
            <person name="Eisen J.A."/>
            <person name="Holcombe L.J."/>
            <person name="O'Flynn C."/>
        </authorList>
    </citation>
    <scope>NUCLEOTIDE SEQUENCE [LARGE SCALE GENOMIC DNA]</scope>
    <source>
        <strain evidence="7 8">OH1047_COT-310</strain>
    </source>
</reference>
<dbReference type="Proteomes" id="UP000279562">
    <property type="component" value="Unassembled WGS sequence"/>
</dbReference>
<evidence type="ECO:0000256" key="4">
    <source>
        <dbReference type="ARBA" id="ARBA00023163"/>
    </source>
</evidence>
<dbReference type="NCBIfam" id="TIGR02985">
    <property type="entry name" value="Sig70_bacteroi1"/>
    <property type="match status" value="1"/>
</dbReference>
<evidence type="ECO:0000256" key="2">
    <source>
        <dbReference type="ARBA" id="ARBA00023015"/>
    </source>
</evidence>
<dbReference type="InterPro" id="IPR007627">
    <property type="entry name" value="RNA_pol_sigma70_r2"/>
</dbReference>
<proteinExistence type="inferred from homology"/>
<dbReference type="InterPro" id="IPR013325">
    <property type="entry name" value="RNA_pol_sigma_r2"/>
</dbReference>
<name>A0A3P2AD50_9BACE</name>
<dbReference type="Pfam" id="PF08281">
    <property type="entry name" value="Sigma70_r4_2"/>
    <property type="match status" value="1"/>
</dbReference>
<keyword evidence="3" id="KW-0731">Sigma factor</keyword>
<dbReference type="InterPro" id="IPR036388">
    <property type="entry name" value="WH-like_DNA-bd_sf"/>
</dbReference>
<evidence type="ECO:0000256" key="1">
    <source>
        <dbReference type="ARBA" id="ARBA00010641"/>
    </source>
</evidence>
<keyword evidence="4" id="KW-0804">Transcription</keyword>
<dbReference type="InterPro" id="IPR013249">
    <property type="entry name" value="RNA_pol_sigma70_r4_t2"/>
</dbReference>
<dbReference type="SUPFAM" id="SSF88946">
    <property type="entry name" value="Sigma2 domain of RNA polymerase sigma factors"/>
    <property type="match status" value="1"/>
</dbReference>
<feature type="domain" description="RNA polymerase sigma-70 region 2" evidence="5">
    <location>
        <begin position="18"/>
        <end position="84"/>
    </location>
</feature>
<dbReference type="Gene3D" id="1.10.10.10">
    <property type="entry name" value="Winged helix-like DNA-binding domain superfamily/Winged helix DNA-binding domain"/>
    <property type="match status" value="1"/>
</dbReference>
<accession>A0A3P2AD50</accession>
<dbReference type="Gene3D" id="1.10.1740.10">
    <property type="match status" value="1"/>
</dbReference>
<evidence type="ECO:0000259" key="6">
    <source>
        <dbReference type="Pfam" id="PF08281"/>
    </source>
</evidence>
<feature type="domain" description="RNA polymerase sigma factor 70 region 4 type 2" evidence="6">
    <location>
        <begin position="119"/>
        <end position="170"/>
    </location>
</feature>
<evidence type="ECO:0000313" key="8">
    <source>
        <dbReference type="Proteomes" id="UP000279562"/>
    </source>
</evidence>
<dbReference type="SUPFAM" id="SSF88659">
    <property type="entry name" value="Sigma3 and sigma4 domains of RNA polymerase sigma factors"/>
    <property type="match status" value="1"/>
</dbReference>
<dbReference type="RefSeq" id="WP_125238824.1">
    <property type="nucleotide sequence ID" value="NZ_CALZWP010000005.1"/>
</dbReference>
<dbReference type="GO" id="GO:0003677">
    <property type="term" value="F:DNA binding"/>
    <property type="evidence" value="ECO:0007669"/>
    <property type="project" value="InterPro"/>
</dbReference>
<keyword evidence="2" id="KW-0805">Transcription regulation</keyword>
<dbReference type="InterPro" id="IPR014327">
    <property type="entry name" value="RNA_pol_sigma70_bacteroid"/>
</dbReference>
<dbReference type="InterPro" id="IPR013324">
    <property type="entry name" value="RNA_pol_sigma_r3/r4-like"/>
</dbReference>
<dbReference type="CDD" id="cd06171">
    <property type="entry name" value="Sigma70_r4"/>
    <property type="match status" value="1"/>
</dbReference>
<dbReference type="PANTHER" id="PTHR43133:SF46">
    <property type="entry name" value="RNA POLYMERASE SIGMA-70 FACTOR ECF SUBFAMILY"/>
    <property type="match status" value="1"/>
</dbReference>
<sequence>MFPHNHITDMDEQLFRSFVEAYSGDLLYYARYLVRSKEEAEDIVSDVFVEVWQNRNKLAEIKKIKAWLLTITHNKAVSYLRKKAGSMTSVSWDDLAAHTMPDELQTPDERLISREEMTRINKAINDLPPRCKQVFVLAKIEKLPYKEIATMLDISVKTINIHVAKALEHIATALEK</sequence>
<dbReference type="GO" id="GO:0006352">
    <property type="term" value="P:DNA-templated transcription initiation"/>
    <property type="evidence" value="ECO:0007669"/>
    <property type="project" value="InterPro"/>
</dbReference>
<keyword evidence="8" id="KW-1185">Reference proteome</keyword>
<dbReference type="AlphaFoldDB" id="A0A3P2AD50"/>
<comment type="caution">
    <text evidence="7">The sequence shown here is derived from an EMBL/GenBank/DDBJ whole genome shotgun (WGS) entry which is preliminary data.</text>
</comment>
<dbReference type="InterPro" id="IPR014284">
    <property type="entry name" value="RNA_pol_sigma-70_dom"/>
</dbReference>
<dbReference type="Pfam" id="PF04542">
    <property type="entry name" value="Sigma70_r2"/>
    <property type="match status" value="1"/>
</dbReference>
<dbReference type="InterPro" id="IPR039425">
    <property type="entry name" value="RNA_pol_sigma-70-like"/>
</dbReference>